<dbReference type="NCBIfam" id="NF002298">
    <property type="entry name" value="PRK01222.1-4"/>
    <property type="match status" value="1"/>
</dbReference>
<dbReference type="SUPFAM" id="SSF51366">
    <property type="entry name" value="Ribulose-phoshate binding barrel"/>
    <property type="match status" value="1"/>
</dbReference>
<dbReference type="EMBL" id="QETA01000003">
    <property type="protein sequence ID" value="PWF23202.1"/>
    <property type="molecule type" value="Genomic_DNA"/>
</dbReference>
<proteinExistence type="inferred from homology"/>
<dbReference type="InterPro" id="IPR044643">
    <property type="entry name" value="TrpF_fam"/>
</dbReference>
<dbReference type="Proteomes" id="UP000245212">
    <property type="component" value="Unassembled WGS sequence"/>
</dbReference>
<dbReference type="CDD" id="cd00405">
    <property type="entry name" value="PRAI"/>
    <property type="match status" value="1"/>
</dbReference>
<reference evidence="12" key="1">
    <citation type="submission" date="2018-05" db="EMBL/GenBank/DDBJ databases">
        <authorList>
            <person name="Li Y."/>
        </authorList>
    </citation>
    <scope>NUCLEOTIDE SEQUENCE [LARGE SCALE GENOMIC DNA]</scope>
    <source>
        <strain evidence="12">3d-2-2</strain>
    </source>
</reference>
<evidence type="ECO:0000256" key="6">
    <source>
        <dbReference type="ARBA" id="ARBA00022822"/>
    </source>
</evidence>
<keyword evidence="12" id="KW-1185">Reference proteome</keyword>
<dbReference type="Gene3D" id="3.20.20.70">
    <property type="entry name" value="Aldolase class I"/>
    <property type="match status" value="1"/>
</dbReference>
<keyword evidence="7 9" id="KW-0057">Aromatic amino acid biosynthesis</keyword>
<gene>
    <name evidence="9" type="primary">trpF</name>
    <name evidence="11" type="ORF">DD235_09435</name>
</gene>
<evidence type="ECO:0000256" key="7">
    <source>
        <dbReference type="ARBA" id="ARBA00023141"/>
    </source>
</evidence>
<sequence>MPSSLPSAAQPALSAIAAGRRTRIKICGMTREADIDTAVQEGADALGFVFFEASRRYVSPDRAAQLRHRIPAFVDVVALFVNADTALIREVQDKVAPELLQFHGDETPEACQRHGQRFLRAFRIGGPALPDAAAVAATCQHWEAASAWLFDSDSTGYGGSGHGFDHDLLDAVSTLPTTRPIILAGGLKPDNVSQAIARTRPWAVDVSSGVESAPGEKSAASIQAFCQAVRAADSLAD</sequence>
<protein>
    <recommendedName>
        <fullName evidence="4 9">N-(5'-phosphoribosyl)anthranilate isomerase</fullName>
        <shortName evidence="9">PRAI</shortName>
        <ecNumber evidence="3 9">5.3.1.24</ecNumber>
    </recommendedName>
</protein>
<evidence type="ECO:0000313" key="12">
    <source>
        <dbReference type="Proteomes" id="UP000245212"/>
    </source>
</evidence>
<evidence type="ECO:0000256" key="2">
    <source>
        <dbReference type="ARBA" id="ARBA00004664"/>
    </source>
</evidence>
<evidence type="ECO:0000256" key="9">
    <source>
        <dbReference type="HAMAP-Rule" id="MF_00135"/>
    </source>
</evidence>
<comment type="catalytic activity">
    <reaction evidence="1 9">
        <text>N-(5-phospho-beta-D-ribosyl)anthranilate = 1-(2-carboxyphenylamino)-1-deoxy-D-ribulose 5-phosphate</text>
        <dbReference type="Rhea" id="RHEA:21540"/>
        <dbReference type="ChEBI" id="CHEBI:18277"/>
        <dbReference type="ChEBI" id="CHEBI:58613"/>
        <dbReference type="EC" id="5.3.1.24"/>
    </reaction>
</comment>
<dbReference type="EC" id="5.3.1.24" evidence="3 9"/>
<dbReference type="InterPro" id="IPR001240">
    <property type="entry name" value="PRAI_dom"/>
</dbReference>
<organism evidence="11 12">
    <name type="scientific">Corticimicrobacter populi</name>
    <dbReference type="NCBI Taxonomy" id="2175229"/>
    <lineage>
        <taxon>Bacteria</taxon>
        <taxon>Pseudomonadati</taxon>
        <taxon>Pseudomonadota</taxon>
        <taxon>Betaproteobacteria</taxon>
        <taxon>Burkholderiales</taxon>
        <taxon>Alcaligenaceae</taxon>
        <taxon>Corticimicrobacter</taxon>
    </lineage>
</organism>
<evidence type="ECO:0000313" key="11">
    <source>
        <dbReference type="EMBL" id="PWF23202.1"/>
    </source>
</evidence>
<evidence type="ECO:0000256" key="1">
    <source>
        <dbReference type="ARBA" id="ARBA00001164"/>
    </source>
</evidence>
<dbReference type="InterPro" id="IPR013785">
    <property type="entry name" value="Aldolase_TIM"/>
</dbReference>
<dbReference type="InterPro" id="IPR011060">
    <property type="entry name" value="RibuloseP-bd_barrel"/>
</dbReference>
<dbReference type="UniPathway" id="UPA00035">
    <property type="reaction ID" value="UER00042"/>
</dbReference>
<evidence type="ECO:0000259" key="10">
    <source>
        <dbReference type="Pfam" id="PF00697"/>
    </source>
</evidence>
<keyword evidence="8 9" id="KW-0413">Isomerase</keyword>
<dbReference type="HAMAP" id="MF_00135">
    <property type="entry name" value="PRAI"/>
    <property type="match status" value="1"/>
</dbReference>
<comment type="caution">
    <text evidence="11">The sequence shown here is derived from an EMBL/GenBank/DDBJ whole genome shotgun (WGS) entry which is preliminary data.</text>
</comment>
<evidence type="ECO:0000256" key="4">
    <source>
        <dbReference type="ARBA" id="ARBA00022272"/>
    </source>
</evidence>
<keyword evidence="6 9" id="KW-0822">Tryptophan biosynthesis</keyword>
<dbReference type="PANTHER" id="PTHR42894">
    <property type="entry name" value="N-(5'-PHOSPHORIBOSYL)ANTHRANILATE ISOMERASE"/>
    <property type="match status" value="1"/>
</dbReference>
<dbReference type="AlphaFoldDB" id="A0A2V1JXK6"/>
<dbReference type="Pfam" id="PF00697">
    <property type="entry name" value="PRAI"/>
    <property type="match status" value="1"/>
</dbReference>
<evidence type="ECO:0000256" key="5">
    <source>
        <dbReference type="ARBA" id="ARBA00022605"/>
    </source>
</evidence>
<dbReference type="RefSeq" id="WP_109061815.1">
    <property type="nucleotide sequence ID" value="NZ_QETA01000003.1"/>
</dbReference>
<name>A0A2V1JXK6_9BURK</name>
<accession>A0A2V1JXK6</accession>
<dbReference type="PANTHER" id="PTHR42894:SF1">
    <property type="entry name" value="N-(5'-PHOSPHORIBOSYL)ANTHRANILATE ISOMERASE"/>
    <property type="match status" value="1"/>
</dbReference>
<dbReference type="GO" id="GO:0000162">
    <property type="term" value="P:L-tryptophan biosynthetic process"/>
    <property type="evidence" value="ECO:0007669"/>
    <property type="project" value="UniProtKB-UniRule"/>
</dbReference>
<comment type="similarity">
    <text evidence="9">Belongs to the TrpF family.</text>
</comment>
<comment type="pathway">
    <text evidence="2 9">Amino-acid biosynthesis; L-tryptophan biosynthesis; L-tryptophan from chorismate: step 3/5.</text>
</comment>
<evidence type="ECO:0000256" key="8">
    <source>
        <dbReference type="ARBA" id="ARBA00023235"/>
    </source>
</evidence>
<keyword evidence="5 9" id="KW-0028">Amino-acid biosynthesis</keyword>
<feature type="domain" description="N-(5'phosphoribosyl) anthranilate isomerase (PRAI)" evidence="10">
    <location>
        <begin position="24"/>
        <end position="227"/>
    </location>
</feature>
<dbReference type="GO" id="GO:0004640">
    <property type="term" value="F:phosphoribosylanthranilate isomerase activity"/>
    <property type="evidence" value="ECO:0007669"/>
    <property type="project" value="UniProtKB-UniRule"/>
</dbReference>
<evidence type="ECO:0000256" key="3">
    <source>
        <dbReference type="ARBA" id="ARBA00012572"/>
    </source>
</evidence>